<name>A0AAD9XBC2_9ROSI</name>
<dbReference type="EMBL" id="JANJYI010000003">
    <property type="protein sequence ID" value="KAK2656162.1"/>
    <property type="molecule type" value="Genomic_DNA"/>
</dbReference>
<protein>
    <submittedName>
        <fullName evidence="1">Uncharacterized protein</fullName>
    </submittedName>
</protein>
<accession>A0AAD9XBC2</accession>
<dbReference type="Proteomes" id="UP001280121">
    <property type="component" value="Unassembled WGS sequence"/>
</dbReference>
<evidence type="ECO:0000313" key="1">
    <source>
        <dbReference type="EMBL" id="KAK2656162.1"/>
    </source>
</evidence>
<sequence length="205" mass="23748">MQVELAISRRCRSEQMWIPKIGKSVRRKCENQNSEGERMKVNRGSDILDLRSRDLGQSSRDKSTTKRKVALRCIGLSSNNKISTCRVLHFLSPKSLFFLLVTIRFHSIEPELRIEIGVLFFPHEDEQIMDGKASTQLKCTWKKMGDEERKVAVNYELKRMNQLPANSSYVIHRLRVLNKILQLISLQRTASQEEELELLFSGLSI</sequence>
<keyword evidence="2" id="KW-1185">Reference proteome</keyword>
<dbReference type="AlphaFoldDB" id="A0AAD9XBC2"/>
<evidence type="ECO:0000313" key="2">
    <source>
        <dbReference type="Proteomes" id="UP001280121"/>
    </source>
</evidence>
<reference evidence="1" key="1">
    <citation type="journal article" date="2023" name="Plant J.">
        <title>Genome sequences and population genomics provide insights into the demographic history, inbreeding, and mutation load of two 'living fossil' tree species of Dipteronia.</title>
        <authorList>
            <person name="Feng Y."/>
            <person name="Comes H.P."/>
            <person name="Chen J."/>
            <person name="Zhu S."/>
            <person name="Lu R."/>
            <person name="Zhang X."/>
            <person name="Li P."/>
            <person name="Qiu J."/>
            <person name="Olsen K.M."/>
            <person name="Qiu Y."/>
        </authorList>
    </citation>
    <scope>NUCLEOTIDE SEQUENCE</scope>
    <source>
        <strain evidence="1">KIB01</strain>
    </source>
</reference>
<organism evidence="1 2">
    <name type="scientific">Dipteronia dyeriana</name>
    <dbReference type="NCBI Taxonomy" id="168575"/>
    <lineage>
        <taxon>Eukaryota</taxon>
        <taxon>Viridiplantae</taxon>
        <taxon>Streptophyta</taxon>
        <taxon>Embryophyta</taxon>
        <taxon>Tracheophyta</taxon>
        <taxon>Spermatophyta</taxon>
        <taxon>Magnoliopsida</taxon>
        <taxon>eudicotyledons</taxon>
        <taxon>Gunneridae</taxon>
        <taxon>Pentapetalae</taxon>
        <taxon>rosids</taxon>
        <taxon>malvids</taxon>
        <taxon>Sapindales</taxon>
        <taxon>Sapindaceae</taxon>
        <taxon>Hippocastanoideae</taxon>
        <taxon>Acereae</taxon>
        <taxon>Dipteronia</taxon>
    </lineage>
</organism>
<proteinExistence type="predicted"/>
<comment type="caution">
    <text evidence="1">The sequence shown here is derived from an EMBL/GenBank/DDBJ whole genome shotgun (WGS) entry which is preliminary data.</text>
</comment>
<gene>
    <name evidence="1" type="ORF">Ddye_009214</name>
</gene>